<dbReference type="InterPro" id="IPR050545">
    <property type="entry name" value="Mycobact_MmpL"/>
</dbReference>
<feature type="transmembrane region" description="Helical" evidence="6">
    <location>
        <begin position="389"/>
        <end position="411"/>
    </location>
</feature>
<keyword evidence="3 6" id="KW-0812">Transmembrane</keyword>
<feature type="transmembrane region" description="Helical" evidence="6">
    <location>
        <begin position="781"/>
        <end position="802"/>
    </location>
</feature>
<feature type="transmembrane region" description="Helical" evidence="6">
    <location>
        <begin position="260"/>
        <end position="279"/>
    </location>
</feature>
<feature type="transmembrane region" description="Helical" evidence="6">
    <location>
        <begin position="728"/>
        <end position="746"/>
    </location>
</feature>
<evidence type="ECO:0000256" key="6">
    <source>
        <dbReference type="SAM" id="Phobius"/>
    </source>
</evidence>
<dbReference type="PANTHER" id="PTHR33406:SF13">
    <property type="entry name" value="MEMBRANE PROTEIN YDFJ"/>
    <property type="match status" value="1"/>
</dbReference>
<dbReference type="SUPFAM" id="SSF82866">
    <property type="entry name" value="Multidrug efflux transporter AcrB transmembrane domain"/>
    <property type="match status" value="2"/>
</dbReference>
<dbReference type="PROSITE" id="PS50156">
    <property type="entry name" value="SSD"/>
    <property type="match status" value="2"/>
</dbReference>
<reference evidence="8 9" key="1">
    <citation type="submission" date="2018-06" db="EMBL/GenBank/DDBJ databases">
        <title>Extensive metabolic versatility and redundancy in microbially diverse, dynamic hydrothermal sediments.</title>
        <authorList>
            <person name="Dombrowski N."/>
            <person name="Teske A."/>
            <person name="Baker B.J."/>
        </authorList>
    </citation>
    <scope>NUCLEOTIDE SEQUENCE [LARGE SCALE GENOMIC DNA]</scope>
    <source>
        <strain evidence="8">B10_G13</strain>
    </source>
</reference>
<sequence>MIITIIMSFGVAVTKMEFSFYSLAPKESIRFKKLKSIIENFPAASSIIVVVESKNREDKIQSEKKVKAAVDAIQKELSNPKYSKYITRIEGKMDMSFFENHGLMILDVDNIKRMSNLFSNPNIVPFLKQLNDNFEDEYSADEENLSEDERMLIGQFNGIKEILSLMKKSSDGTDISGEELSVSLDKFLIGNPYIFNKDNTMALIVIQPSFTVNDIIPLMNGVPLIDKTVREIADKYDVKAGLTGMTVVAKDEGETSEKGIVASMFISLLLIMILLIVTYKMYSVPLISGIPLLIGVFWTVGMAGFLLRRINLVTAAYMVVLIGLGVDYAIHLLTAFTLERDDGKGFFDAIGNSFRKSGSGIVLGALTTASAFFALVITRSSMVGELGIVAGIGIICELIAMFILVPALLGLRNERIFKRGKTKTKLFNKVRIKFTFMEKLGKSIKAKPYIYAITMFILTLLILPQARNIGVEKNIMNMEAKGLESIELQDKMTEEFEMSPDAIFYSSNDLNEIRDIGKRLRKLESVKEIESITLFLPSDSEQKERKPYIEKFKSYLSNIQSSNYVNITQLREELSRLENNLCEMSDLAYIGGMDNLHEKLDNLTGKDKEGNKVKESIVDKLLESLSGRNSEIEYRLVKFQKNFVLLSKAKLIKMANTDKVTLDLLPNYIRDSYVSRDGSCFLLNIIPKENPWVKENRDILNKQVTSITDETTSMVNLSDILVEIAEKSGLIASLAAIVAIFLLLLIDFRNFKLSILTVIPLLLSFGTLFGFMAIAGIKFDFVNIISIPLLIGIGVDDAVHINHRYLIEGKGNMDIVIAKTGKAVLLTSITTIIAFASFIPSLMTAMHSTGIVLSAAMAVAFLFSILFHPAILIIVYEKWGLSITPWRFKNEEKEH</sequence>
<organism evidence="8 9">
    <name type="scientific">candidate division TA06 bacterium</name>
    <dbReference type="NCBI Taxonomy" id="2250710"/>
    <lineage>
        <taxon>Bacteria</taxon>
        <taxon>Bacteria division TA06</taxon>
    </lineage>
</organism>
<dbReference type="Proteomes" id="UP000271125">
    <property type="component" value="Unassembled WGS sequence"/>
</dbReference>
<feature type="transmembrane region" description="Helical" evidence="6">
    <location>
        <begin position="851"/>
        <end position="876"/>
    </location>
</feature>
<evidence type="ECO:0000256" key="4">
    <source>
        <dbReference type="ARBA" id="ARBA00022989"/>
    </source>
</evidence>
<evidence type="ECO:0000259" key="7">
    <source>
        <dbReference type="PROSITE" id="PS50156"/>
    </source>
</evidence>
<dbReference type="PANTHER" id="PTHR33406">
    <property type="entry name" value="MEMBRANE PROTEIN MJ1562-RELATED"/>
    <property type="match status" value="1"/>
</dbReference>
<feature type="domain" description="SSD" evidence="7">
    <location>
        <begin position="289"/>
        <end position="411"/>
    </location>
</feature>
<evidence type="ECO:0000313" key="9">
    <source>
        <dbReference type="Proteomes" id="UP000271125"/>
    </source>
</evidence>
<feature type="transmembrane region" description="Helical" evidence="6">
    <location>
        <begin position="823"/>
        <end position="845"/>
    </location>
</feature>
<feature type="transmembrane region" description="Helical" evidence="6">
    <location>
        <begin position="449"/>
        <end position="466"/>
    </location>
</feature>
<keyword evidence="4 6" id="KW-1133">Transmembrane helix</keyword>
<dbReference type="AlphaFoldDB" id="A0A660SPN3"/>
<feature type="transmembrane region" description="Helical" evidence="6">
    <location>
        <begin position="753"/>
        <end position="775"/>
    </location>
</feature>
<keyword evidence="5 6" id="KW-0472">Membrane</keyword>
<dbReference type="GO" id="GO:0005886">
    <property type="term" value="C:plasma membrane"/>
    <property type="evidence" value="ECO:0007669"/>
    <property type="project" value="UniProtKB-SubCell"/>
</dbReference>
<dbReference type="Pfam" id="PF03176">
    <property type="entry name" value="MMPL"/>
    <property type="match status" value="2"/>
</dbReference>
<dbReference type="InterPro" id="IPR004869">
    <property type="entry name" value="MMPL_dom"/>
</dbReference>
<feature type="transmembrane region" description="Helical" evidence="6">
    <location>
        <begin position="359"/>
        <end position="377"/>
    </location>
</feature>
<comment type="caution">
    <text evidence="8">The sequence shown here is derived from an EMBL/GenBank/DDBJ whole genome shotgun (WGS) entry which is preliminary data.</text>
</comment>
<name>A0A660SPN3_UNCT6</name>
<feature type="domain" description="SSD" evidence="7">
    <location>
        <begin position="753"/>
        <end position="874"/>
    </location>
</feature>
<keyword evidence="2" id="KW-1003">Cell membrane</keyword>
<evidence type="ECO:0000256" key="1">
    <source>
        <dbReference type="ARBA" id="ARBA00004651"/>
    </source>
</evidence>
<accession>A0A660SPN3</accession>
<gene>
    <name evidence="8" type="ORF">DRP43_00855</name>
</gene>
<evidence type="ECO:0000256" key="5">
    <source>
        <dbReference type="ARBA" id="ARBA00023136"/>
    </source>
</evidence>
<evidence type="ECO:0000256" key="3">
    <source>
        <dbReference type="ARBA" id="ARBA00022692"/>
    </source>
</evidence>
<comment type="subcellular location">
    <subcellularLocation>
        <location evidence="1">Cell membrane</location>
        <topology evidence="1">Multi-pass membrane protein</topology>
    </subcellularLocation>
</comment>
<feature type="transmembrane region" description="Helical" evidence="6">
    <location>
        <begin position="286"/>
        <end position="307"/>
    </location>
</feature>
<dbReference type="Gene3D" id="1.20.1640.10">
    <property type="entry name" value="Multidrug efflux transporter AcrB transmembrane domain"/>
    <property type="match status" value="2"/>
</dbReference>
<evidence type="ECO:0000256" key="2">
    <source>
        <dbReference type="ARBA" id="ARBA00022475"/>
    </source>
</evidence>
<dbReference type="InterPro" id="IPR000731">
    <property type="entry name" value="SSD"/>
</dbReference>
<dbReference type="EMBL" id="QNBD01000022">
    <property type="protein sequence ID" value="RKX72422.1"/>
    <property type="molecule type" value="Genomic_DNA"/>
</dbReference>
<feature type="transmembrane region" description="Helical" evidence="6">
    <location>
        <begin position="313"/>
        <end position="338"/>
    </location>
</feature>
<protein>
    <recommendedName>
        <fullName evidence="7">SSD domain-containing protein</fullName>
    </recommendedName>
</protein>
<evidence type="ECO:0000313" key="8">
    <source>
        <dbReference type="EMBL" id="RKX72422.1"/>
    </source>
</evidence>
<proteinExistence type="predicted"/>